<sequence>MAPPGKVWLAQPLYTSA</sequence>
<protein>
    <submittedName>
        <fullName evidence="1">Uncharacterized protein</fullName>
    </submittedName>
</protein>
<accession>A0A0A9ECJ4</accession>
<reference evidence="1" key="1">
    <citation type="submission" date="2014-09" db="EMBL/GenBank/DDBJ databases">
        <authorList>
            <person name="Magalhaes I.L.F."/>
            <person name="Oliveira U."/>
            <person name="Santos F.R."/>
            <person name="Vidigal T.H.D.A."/>
            <person name="Brescovit A.D."/>
            <person name="Santos A.J."/>
        </authorList>
    </citation>
    <scope>NUCLEOTIDE SEQUENCE</scope>
    <source>
        <tissue evidence="1">Shoot tissue taken approximately 20 cm above the soil surface</tissue>
    </source>
</reference>
<dbReference type="AlphaFoldDB" id="A0A0A9ECJ4"/>
<evidence type="ECO:0000313" key="1">
    <source>
        <dbReference type="EMBL" id="JAD97776.1"/>
    </source>
</evidence>
<reference evidence="1" key="2">
    <citation type="journal article" date="2015" name="Data Brief">
        <title>Shoot transcriptome of the giant reed, Arundo donax.</title>
        <authorList>
            <person name="Barrero R.A."/>
            <person name="Guerrero F.D."/>
            <person name="Moolhuijzen P."/>
            <person name="Goolsby J.A."/>
            <person name="Tidwell J."/>
            <person name="Bellgard S.E."/>
            <person name="Bellgard M.I."/>
        </authorList>
    </citation>
    <scope>NUCLEOTIDE SEQUENCE</scope>
    <source>
        <tissue evidence="1">Shoot tissue taken approximately 20 cm above the soil surface</tissue>
    </source>
</reference>
<proteinExistence type="predicted"/>
<dbReference type="EMBL" id="GBRH01200119">
    <property type="protein sequence ID" value="JAD97776.1"/>
    <property type="molecule type" value="Transcribed_RNA"/>
</dbReference>
<name>A0A0A9ECJ4_ARUDO</name>
<organism evidence="1">
    <name type="scientific">Arundo donax</name>
    <name type="common">Giant reed</name>
    <name type="synonym">Donax arundinaceus</name>
    <dbReference type="NCBI Taxonomy" id="35708"/>
    <lineage>
        <taxon>Eukaryota</taxon>
        <taxon>Viridiplantae</taxon>
        <taxon>Streptophyta</taxon>
        <taxon>Embryophyta</taxon>
        <taxon>Tracheophyta</taxon>
        <taxon>Spermatophyta</taxon>
        <taxon>Magnoliopsida</taxon>
        <taxon>Liliopsida</taxon>
        <taxon>Poales</taxon>
        <taxon>Poaceae</taxon>
        <taxon>PACMAD clade</taxon>
        <taxon>Arundinoideae</taxon>
        <taxon>Arundineae</taxon>
        <taxon>Arundo</taxon>
    </lineage>
</organism>